<sequence>MNYASKSIILLKIFIIFAPNSEPQSHLTPSGQVGFAVFKHLWRSD</sequence>
<evidence type="ECO:0000313" key="1">
    <source>
        <dbReference type="EMBL" id="DAE33007.1"/>
    </source>
</evidence>
<proteinExistence type="predicted"/>
<dbReference type="EMBL" id="BK059131">
    <property type="protein sequence ID" value="DAE33007.1"/>
    <property type="molecule type" value="Genomic_DNA"/>
</dbReference>
<organism evidence="1">
    <name type="scientific">virus sp. ctoYX9</name>
    <dbReference type="NCBI Taxonomy" id="2825822"/>
    <lineage>
        <taxon>Viruses</taxon>
    </lineage>
</organism>
<name>A0A8S5RNV2_9VIRU</name>
<accession>A0A8S5RNV2</accession>
<reference evidence="1" key="1">
    <citation type="journal article" date="2021" name="Proc. Natl. Acad. Sci. U.S.A.">
        <title>A Catalog of Tens of Thousands of Viruses from Human Metagenomes Reveals Hidden Associations with Chronic Diseases.</title>
        <authorList>
            <person name="Tisza M.J."/>
            <person name="Buck C.B."/>
        </authorList>
    </citation>
    <scope>NUCLEOTIDE SEQUENCE</scope>
    <source>
        <strain evidence="1">CtoYX9</strain>
    </source>
</reference>
<protein>
    <submittedName>
        <fullName evidence="1">Uncharacterized protein</fullName>
    </submittedName>
</protein>